<dbReference type="InterPro" id="IPR050953">
    <property type="entry name" value="N4_N6_ade-DNA_methylase"/>
</dbReference>
<accession>A0A560EY63</accession>
<evidence type="ECO:0000313" key="9">
    <source>
        <dbReference type="EMBL" id="TWB14175.1"/>
    </source>
</evidence>
<dbReference type="PANTHER" id="PTHR33841:SF1">
    <property type="entry name" value="DNA METHYLTRANSFERASE A"/>
    <property type="match status" value="1"/>
</dbReference>
<evidence type="ECO:0000256" key="1">
    <source>
        <dbReference type="ARBA" id="ARBA00011900"/>
    </source>
</evidence>
<dbReference type="Gene3D" id="3.40.50.150">
    <property type="entry name" value="Vaccinia Virus protein VP39"/>
    <property type="match status" value="1"/>
</dbReference>
<feature type="domain" description="MmeI-like N-terminal" evidence="5">
    <location>
        <begin position="6"/>
        <end position="230"/>
    </location>
</feature>
<feature type="domain" description="MmeI-like target recognition" evidence="7">
    <location>
        <begin position="756"/>
        <end position="935"/>
    </location>
</feature>
<sequence>MDGRVAAFIATWNGVSGSEIANYGLFLTGLCDALDLPRPDPATGDPEADAYVFERRVIFHHPDESQSTGRIDLYKRGCFVLEAKQLVSRACHDGPDLFSEKPAKPAARGRATRGTHRWDDAMIKARGQAESYARALPSIEGYPPFLVVVDVGHSIELFADFTLTGKHYTQFPDASSYRVRMDDLARPDIQARLRAVWQNPSSLDPTKVRAKATREIAQRLALLAKSLERDHDARTVAEFLMRCLFTMFAEDVELLPPESFTGLLRELRHKPDKFRPMATDLWRTMDKGGFSPALAEDLLHFNGGLFHNADALPLTQAQLGLLLEAAQADWRDVEPAIFGTLLENALDADERHRFGLHYTPRAYVERLVFPTVIEPLREDWDNVKAAALLLSDSGRPAEALAEVRTFHHKLCTVTVLDPACGSANFLYVALEHMKRLEGEVLDLMASLGERQDRLDIQGETVDPHQFLGLEKNPRAAVIAELVLWIGYLQWHFRTRGKTLPAQPVLRNFANIRQCDALLSWEREELQRDAQQRPISRWDGKTFKPHPITGEQVPDEAARVEQYRYIQPKIASWPEADFIVGNPPFIAGKDLRADLGDGYTEALWATYKDLPASADYVMYWWHRAAQAVIDGRTRRFGFITTNSLNQVFSRRIVQAHLEGKTPLSLVYAVPDHPWADGTGAAAVRIAMTVAERGKEPGRLVEVIGEKPTGHGDIAIETRERRGTITAALRIGANVSAAAPLIANGLLSSRGVALHGAGFILTFEESRRLGLGRIGGIEQHIKPYLNGRDLAGKSRNLMAIDLHGLHAQEVKDRFPDLFQWILERVKPERDHNNETYRRENWWLFGRKNTELRNGIKNLRRYISTVETAKHRVFVFLDASVLPDNKLLNVASDDAFILGVLSSRIHVVWALAAGGHLGQGNDPVYVKTRCFDPFPFPDCDHTTRQRIRDVAEQIDRHRWRQKALHPDLTLTGMYNVVEAIRSGRPLDDNLRKLNEQALGSTLVDLHDQLDRVVAAAYGWPRDLDDEAILERLVVLNRRRAAEEEAGHVRWLRPEYQAPDSITVQGNLDIGEAMPLAAATARRPWPKMLPEQVGVLRWALAAQDQPARAEDLARLFTRAKRDRVAEVLQVMADLGQIRRLDHDHSRYLT</sequence>
<keyword evidence="2 9" id="KW-0489">Methyltransferase</keyword>
<dbReference type="InterPro" id="IPR046820">
    <property type="entry name" value="MmeI_TRD"/>
</dbReference>
<dbReference type="Pfam" id="PF20464">
    <property type="entry name" value="MmeI_N"/>
    <property type="match status" value="1"/>
</dbReference>
<evidence type="ECO:0000256" key="4">
    <source>
        <dbReference type="ARBA" id="ARBA00047942"/>
    </source>
</evidence>
<evidence type="ECO:0000259" key="7">
    <source>
        <dbReference type="Pfam" id="PF20466"/>
    </source>
</evidence>
<dbReference type="EMBL" id="VITN01000017">
    <property type="protein sequence ID" value="TWB14175.1"/>
    <property type="molecule type" value="Genomic_DNA"/>
</dbReference>
<dbReference type="InterPro" id="IPR002052">
    <property type="entry name" value="DNA_methylase_N6_adenine_CS"/>
</dbReference>
<evidence type="ECO:0000313" key="10">
    <source>
        <dbReference type="Proteomes" id="UP000319859"/>
    </source>
</evidence>
<feature type="domain" description="MmeI-like DNA-methyltransferase" evidence="8">
    <location>
        <begin position="401"/>
        <end position="685"/>
    </location>
</feature>
<dbReference type="GO" id="GO:0009007">
    <property type="term" value="F:site-specific DNA-methyltransferase (adenine-specific) activity"/>
    <property type="evidence" value="ECO:0007669"/>
    <property type="project" value="UniProtKB-EC"/>
</dbReference>
<protein>
    <recommendedName>
        <fullName evidence="1">site-specific DNA-methyltransferase (adenine-specific)</fullName>
        <ecNumber evidence="1">2.1.1.72</ecNumber>
    </recommendedName>
</protein>
<reference evidence="9 10" key="1">
    <citation type="submission" date="2019-06" db="EMBL/GenBank/DDBJ databases">
        <title>Genomic Encyclopedia of Type Strains, Phase IV (KMG-V): Genome sequencing to study the core and pangenomes of soil and plant-associated prokaryotes.</title>
        <authorList>
            <person name="Whitman W."/>
        </authorList>
    </citation>
    <scope>NUCLEOTIDE SEQUENCE [LARGE SCALE GENOMIC DNA]</scope>
    <source>
        <strain evidence="9 10">BR 11880</strain>
    </source>
</reference>
<dbReference type="InterPro" id="IPR029063">
    <property type="entry name" value="SAM-dependent_MTases_sf"/>
</dbReference>
<keyword evidence="3" id="KW-0808">Transferase</keyword>
<dbReference type="RefSeq" id="WP_145752278.1">
    <property type="nucleotide sequence ID" value="NZ_VITN01000017.1"/>
</dbReference>
<evidence type="ECO:0000256" key="3">
    <source>
        <dbReference type="ARBA" id="ARBA00022679"/>
    </source>
</evidence>
<dbReference type="OrthoDB" id="9806213at2"/>
<feature type="domain" description="MmeI-like helicase spacer" evidence="6">
    <location>
        <begin position="235"/>
        <end position="306"/>
    </location>
</feature>
<dbReference type="GO" id="GO:0032259">
    <property type="term" value="P:methylation"/>
    <property type="evidence" value="ECO:0007669"/>
    <property type="project" value="UniProtKB-KW"/>
</dbReference>
<comment type="catalytic activity">
    <reaction evidence="4">
        <text>a 2'-deoxyadenosine in DNA + S-adenosyl-L-methionine = an N(6)-methyl-2'-deoxyadenosine in DNA + S-adenosyl-L-homocysteine + H(+)</text>
        <dbReference type="Rhea" id="RHEA:15197"/>
        <dbReference type="Rhea" id="RHEA-COMP:12418"/>
        <dbReference type="Rhea" id="RHEA-COMP:12419"/>
        <dbReference type="ChEBI" id="CHEBI:15378"/>
        <dbReference type="ChEBI" id="CHEBI:57856"/>
        <dbReference type="ChEBI" id="CHEBI:59789"/>
        <dbReference type="ChEBI" id="CHEBI:90615"/>
        <dbReference type="ChEBI" id="CHEBI:90616"/>
        <dbReference type="EC" id="2.1.1.72"/>
    </reaction>
</comment>
<organism evidence="9 10">
    <name type="scientific">Nitrospirillum amazonense</name>
    <dbReference type="NCBI Taxonomy" id="28077"/>
    <lineage>
        <taxon>Bacteria</taxon>
        <taxon>Pseudomonadati</taxon>
        <taxon>Pseudomonadota</taxon>
        <taxon>Alphaproteobacteria</taxon>
        <taxon>Rhodospirillales</taxon>
        <taxon>Azospirillaceae</taxon>
        <taxon>Nitrospirillum</taxon>
    </lineage>
</organism>
<evidence type="ECO:0000256" key="2">
    <source>
        <dbReference type="ARBA" id="ARBA00022603"/>
    </source>
</evidence>
<dbReference type="PANTHER" id="PTHR33841">
    <property type="entry name" value="DNA METHYLTRANSFERASE YEEA-RELATED"/>
    <property type="match status" value="1"/>
</dbReference>
<dbReference type="PROSITE" id="PS00092">
    <property type="entry name" value="N6_MTASE"/>
    <property type="match status" value="1"/>
</dbReference>
<evidence type="ECO:0000259" key="5">
    <source>
        <dbReference type="Pfam" id="PF20464"/>
    </source>
</evidence>
<dbReference type="EC" id="2.1.1.72" evidence="1"/>
<gene>
    <name evidence="9" type="ORF">FBZ89_11739</name>
</gene>
<dbReference type="PRINTS" id="PR00507">
    <property type="entry name" value="N12N6MTFRASE"/>
</dbReference>
<dbReference type="InterPro" id="IPR046819">
    <property type="entry name" value="MmeI_hel"/>
</dbReference>
<dbReference type="Pfam" id="PF20465">
    <property type="entry name" value="MmeI_hel"/>
    <property type="match status" value="1"/>
</dbReference>
<dbReference type="GO" id="GO:0003676">
    <property type="term" value="F:nucleic acid binding"/>
    <property type="evidence" value="ECO:0007669"/>
    <property type="project" value="InterPro"/>
</dbReference>
<dbReference type="InterPro" id="IPR046817">
    <property type="entry name" value="MmeI_N"/>
</dbReference>
<evidence type="ECO:0000259" key="8">
    <source>
        <dbReference type="Pfam" id="PF20473"/>
    </source>
</evidence>
<proteinExistence type="predicted"/>
<dbReference type="SUPFAM" id="SSF53335">
    <property type="entry name" value="S-adenosyl-L-methionine-dependent methyltransferases"/>
    <property type="match status" value="1"/>
</dbReference>
<evidence type="ECO:0000259" key="6">
    <source>
        <dbReference type="Pfam" id="PF20465"/>
    </source>
</evidence>
<dbReference type="Pfam" id="PF20466">
    <property type="entry name" value="MmeI_TRD"/>
    <property type="match status" value="1"/>
</dbReference>
<dbReference type="AlphaFoldDB" id="A0A560EY63"/>
<comment type="caution">
    <text evidence="9">The sequence shown here is derived from an EMBL/GenBank/DDBJ whole genome shotgun (WGS) entry which is preliminary data.</text>
</comment>
<dbReference type="Pfam" id="PF20473">
    <property type="entry name" value="MmeI_Mtase"/>
    <property type="match status" value="1"/>
</dbReference>
<dbReference type="Proteomes" id="UP000319859">
    <property type="component" value="Unassembled WGS sequence"/>
</dbReference>
<name>A0A560EY63_9PROT</name>
<dbReference type="InterPro" id="IPR046816">
    <property type="entry name" value="MmeI_Mtase"/>
</dbReference>